<evidence type="ECO:0000313" key="1">
    <source>
        <dbReference type="EMBL" id="CAD8049728.1"/>
    </source>
</evidence>
<protein>
    <submittedName>
        <fullName evidence="1">Uncharacterized protein</fullName>
    </submittedName>
</protein>
<gene>
    <name evidence="1" type="ORF">PSON_ATCC_30995.1.T0040285</name>
</gene>
<reference evidence="1" key="1">
    <citation type="submission" date="2021-01" db="EMBL/GenBank/DDBJ databases">
        <authorList>
            <consortium name="Genoscope - CEA"/>
            <person name="William W."/>
        </authorList>
    </citation>
    <scope>NUCLEOTIDE SEQUENCE</scope>
</reference>
<sequence length="403" mass="48342">MDYSNVPTSSIIIEQKFAELVKSIQQTSDKFDDEQSEKFYSLINDNIQIKYELIQNQQASKLFNLQLLKISCFQFVKTYECYFCIIFNLVKDTLKQRLKNEIMKYSFQTQFFDFTQEQVNNTNLKTELEAFDNYSNKNYRECRIIIFSQDFDQRILDKVDSYPYIYYCGDPTNINQIYLENLQSSQVFLTLDLQYKRILYQLPTALSILNQQIYTNIQITGNIEEIPDIIYQIKHPSLKFEKLKEKIILSYQIPYMNVDEYLYLPISLQIQKIEISDLIQKTENLTKCLSTKDINNEAYDYIYKLQLLKQINDQINFSQLEFSIISKDQFFAVDQLMFRNQIKQIKEFQKASAIKDDQLNQIEKVLEDLCNFNKPSFFKLITYHQIKQCIFYRMKINNFIYQL</sequence>
<name>A0A8S1K2W0_9CILI</name>
<keyword evidence="2" id="KW-1185">Reference proteome</keyword>
<proteinExistence type="predicted"/>
<comment type="caution">
    <text evidence="1">The sequence shown here is derived from an EMBL/GenBank/DDBJ whole genome shotgun (WGS) entry which is preliminary data.</text>
</comment>
<organism evidence="1 2">
    <name type="scientific">Paramecium sonneborni</name>
    <dbReference type="NCBI Taxonomy" id="65129"/>
    <lineage>
        <taxon>Eukaryota</taxon>
        <taxon>Sar</taxon>
        <taxon>Alveolata</taxon>
        <taxon>Ciliophora</taxon>
        <taxon>Intramacronucleata</taxon>
        <taxon>Oligohymenophorea</taxon>
        <taxon>Peniculida</taxon>
        <taxon>Parameciidae</taxon>
        <taxon>Paramecium</taxon>
    </lineage>
</organism>
<accession>A0A8S1K2W0</accession>
<dbReference type="OrthoDB" id="296009at2759"/>
<evidence type="ECO:0000313" key="2">
    <source>
        <dbReference type="Proteomes" id="UP000692954"/>
    </source>
</evidence>
<dbReference type="Proteomes" id="UP000692954">
    <property type="component" value="Unassembled WGS sequence"/>
</dbReference>
<dbReference type="EMBL" id="CAJJDN010000004">
    <property type="protein sequence ID" value="CAD8049728.1"/>
    <property type="molecule type" value="Genomic_DNA"/>
</dbReference>
<dbReference type="AlphaFoldDB" id="A0A8S1K2W0"/>